<name>A0A8H4X0E6_9HYPO</name>
<evidence type="ECO:0000256" key="1">
    <source>
        <dbReference type="SAM" id="MobiDB-lite"/>
    </source>
</evidence>
<evidence type="ECO:0000313" key="2">
    <source>
        <dbReference type="EMBL" id="KAF4956690.1"/>
    </source>
</evidence>
<sequence>MKQPVRKPLTDYTHLSPSERPVLWSGTGRNQGQWFSEDWVNLSEVPPQRIPQRTQDQNMQKMDLVKRDAIAKS</sequence>
<dbReference type="AlphaFoldDB" id="A0A8H4X0E6"/>
<gene>
    <name evidence="2" type="ORF">FGADI_3679</name>
</gene>
<accession>A0A8H4X0E6</accession>
<organism evidence="2 3">
    <name type="scientific">Fusarium gaditjirri</name>
    <dbReference type="NCBI Taxonomy" id="282569"/>
    <lineage>
        <taxon>Eukaryota</taxon>
        <taxon>Fungi</taxon>
        <taxon>Dikarya</taxon>
        <taxon>Ascomycota</taxon>
        <taxon>Pezizomycotina</taxon>
        <taxon>Sordariomycetes</taxon>
        <taxon>Hypocreomycetidae</taxon>
        <taxon>Hypocreales</taxon>
        <taxon>Nectriaceae</taxon>
        <taxon>Fusarium</taxon>
        <taxon>Fusarium nisikadoi species complex</taxon>
    </lineage>
</organism>
<evidence type="ECO:0000313" key="3">
    <source>
        <dbReference type="Proteomes" id="UP000604273"/>
    </source>
</evidence>
<keyword evidence="3" id="KW-1185">Reference proteome</keyword>
<dbReference type="Proteomes" id="UP000604273">
    <property type="component" value="Unassembled WGS sequence"/>
</dbReference>
<protein>
    <submittedName>
        <fullName evidence="2">Uncharacterized protein</fullName>
    </submittedName>
</protein>
<comment type="caution">
    <text evidence="2">The sequence shown here is derived from an EMBL/GenBank/DDBJ whole genome shotgun (WGS) entry which is preliminary data.</text>
</comment>
<dbReference type="EMBL" id="JABFAI010000081">
    <property type="protein sequence ID" value="KAF4956690.1"/>
    <property type="molecule type" value="Genomic_DNA"/>
</dbReference>
<reference evidence="2" key="1">
    <citation type="journal article" date="2020" name="BMC Genomics">
        <title>Correction to: Identification and distribution of gene clusters required for synthesis of sphingolipid metabolism inhibitors in diverse species of the filamentous fungus Fusarium.</title>
        <authorList>
            <person name="Kim H.S."/>
            <person name="Lohmar J.M."/>
            <person name="Busman M."/>
            <person name="Brown D.W."/>
            <person name="Naumann T.A."/>
            <person name="Divon H.H."/>
            <person name="Lysoe E."/>
            <person name="Uhlig S."/>
            <person name="Proctor R.H."/>
        </authorList>
    </citation>
    <scope>NUCLEOTIDE SEQUENCE</scope>
    <source>
        <strain evidence="2">NRRL 45417</strain>
    </source>
</reference>
<feature type="region of interest" description="Disordered" evidence="1">
    <location>
        <begin position="1"/>
        <end position="29"/>
    </location>
</feature>
<proteinExistence type="predicted"/>
<reference evidence="2" key="2">
    <citation type="submission" date="2020-05" db="EMBL/GenBank/DDBJ databases">
        <authorList>
            <person name="Kim H.-S."/>
            <person name="Proctor R.H."/>
            <person name="Brown D.W."/>
        </authorList>
    </citation>
    <scope>NUCLEOTIDE SEQUENCE</scope>
    <source>
        <strain evidence="2">NRRL 45417</strain>
    </source>
</reference>